<reference evidence="1 2" key="1">
    <citation type="submission" date="2019-04" db="EMBL/GenBank/DDBJ databases">
        <title>Bacillus phage vB_BtS_B83 previously designated as a plasmid may represent new Siphoviridae genus.</title>
        <authorList>
            <person name="Piligrimova E."/>
            <person name="Kazantseva O."/>
            <person name="Zagorodny V."/>
            <person name="Shadrin A."/>
        </authorList>
    </citation>
    <scope>NUCLEOTIDE SEQUENCE [LARGE SCALE GENOMIC DNA]</scope>
</reference>
<evidence type="ECO:0000313" key="1">
    <source>
        <dbReference type="EMBL" id="QCQ57799.1"/>
    </source>
</evidence>
<accession>A0A4P8MXK0</accession>
<dbReference type="EMBL" id="MK759918">
    <property type="protein sequence ID" value="QCQ57799.1"/>
    <property type="molecule type" value="Genomic_DNA"/>
</dbReference>
<name>A0A4P8MXK0_9CAUD</name>
<keyword evidence="2" id="KW-1185">Reference proteome</keyword>
<evidence type="ECO:0000313" key="2">
    <source>
        <dbReference type="Proteomes" id="UP000302244"/>
    </source>
</evidence>
<protein>
    <submittedName>
        <fullName evidence="1">Putative tail assembly chaperone</fullName>
    </submittedName>
</protein>
<proteinExistence type="predicted"/>
<gene>
    <name evidence="1" type="ORF">B83_gp19</name>
</gene>
<sequence length="96" mass="11276">MKRSLSWLRRKCEQLAYERYSKHVQSVNGQVQGLLIIIDKLFGDGQNTNTILPPTLEEAIEQSELHQLEHVEVQKQQNQYDKTQWWLKPKGESESP</sequence>
<dbReference type="Proteomes" id="UP000302244">
    <property type="component" value="Segment"/>
</dbReference>
<organism evidence="1 2">
    <name type="scientific">Bacillus phage vB_BtS_B83</name>
    <dbReference type="NCBI Taxonomy" id="2565501"/>
    <lineage>
        <taxon>Viruses</taxon>
        <taxon>Duplodnaviria</taxon>
        <taxon>Heunggongvirae</taxon>
        <taxon>Uroviricota</taxon>
        <taxon>Caudoviricetes</taxon>
        <taxon>Skryabinvirinae</taxon>
        <taxon>Pushchinovirus</taxon>
        <taxon>Pushchinovirus B83</taxon>
    </lineage>
</organism>